<dbReference type="Gene3D" id="3.10.20.310">
    <property type="entry name" value="membrane protein fhac"/>
    <property type="match status" value="1"/>
</dbReference>
<proteinExistence type="predicted"/>
<evidence type="ECO:0000259" key="5">
    <source>
        <dbReference type="Pfam" id="PF07244"/>
    </source>
</evidence>
<evidence type="ECO:0000313" key="7">
    <source>
        <dbReference type="Proteomes" id="UP000541421"/>
    </source>
</evidence>
<dbReference type="Pfam" id="PF07244">
    <property type="entry name" value="POTRA"/>
    <property type="match status" value="1"/>
</dbReference>
<organism evidence="6 7">
    <name type="scientific">Pelistega europaea</name>
    <dbReference type="NCBI Taxonomy" id="106147"/>
    <lineage>
        <taxon>Bacteria</taxon>
        <taxon>Pseudomonadati</taxon>
        <taxon>Pseudomonadota</taxon>
        <taxon>Betaproteobacteria</taxon>
        <taxon>Burkholderiales</taxon>
        <taxon>Alcaligenaceae</taxon>
        <taxon>Pelistega</taxon>
    </lineage>
</organism>
<feature type="chain" id="PRO_5031198369" evidence="3">
    <location>
        <begin position="24"/>
        <end position="611"/>
    </location>
</feature>
<evidence type="ECO:0000256" key="2">
    <source>
        <dbReference type="ARBA" id="ARBA00023136"/>
    </source>
</evidence>
<keyword evidence="7" id="KW-1185">Reference proteome</keyword>
<dbReference type="AlphaFoldDB" id="A0A7Y4P5R1"/>
<feature type="signal peptide" evidence="3">
    <location>
        <begin position="1"/>
        <end position="23"/>
    </location>
</feature>
<gene>
    <name evidence="6" type="ORF">HKX40_03060</name>
</gene>
<dbReference type="Proteomes" id="UP000541421">
    <property type="component" value="Unassembled WGS sequence"/>
</dbReference>
<feature type="domain" description="Bacterial surface antigen (D15)" evidence="4">
    <location>
        <begin position="368"/>
        <end position="611"/>
    </location>
</feature>
<dbReference type="GO" id="GO:0019867">
    <property type="term" value="C:outer membrane"/>
    <property type="evidence" value="ECO:0007669"/>
    <property type="project" value="InterPro"/>
</dbReference>
<accession>A0A7Y4P5R1</accession>
<feature type="domain" description="POTRA" evidence="5">
    <location>
        <begin position="215"/>
        <end position="293"/>
    </location>
</feature>
<dbReference type="InterPro" id="IPR000184">
    <property type="entry name" value="Bac_surfAg_D15"/>
</dbReference>
<comment type="subcellular location">
    <subcellularLocation>
        <location evidence="1">Membrane</location>
    </subcellularLocation>
</comment>
<reference evidence="6 7" key="1">
    <citation type="submission" date="2020-05" db="EMBL/GenBank/DDBJ databases">
        <authorList>
            <person name="Niu N."/>
        </authorList>
    </citation>
    <scope>NUCLEOTIDE SEQUENCE [LARGE SCALE GENOMIC DNA]</scope>
    <source>
        <strain evidence="6 7">LMG10982</strain>
    </source>
</reference>
<evidence type="ECO:0000256" key="3">
    <source>
        <dbReference type="SAM" id="SignalP"/>
    </source>
</evidence>
<dbReference type="EMBL" id="JABGBO010000003">
    <property type="protein sequence ID" value="NOL49124.1"/>
    <property type="molecule type" value="Genomic_DNA"/>
</dbReference>
<evidence type="ECO:0000259" key="4">
    <source>
        <dbReference type="Pfam" id="PF01103"/>
    </source>
</evidence>
<protein>
    <submittedName>
        <fullName evidence="6">BamA/TamA family outer membrane protein</fullName>
    </submittedName>
</protein>
<keyword evidence="3" id="KW-0732">Signal</keyword>
<keyword evidence="2" id="KW-0472">Membrane</keyword>
<evidence type="ECO:0000313" key="6">
    <source>
        <dbReference type="EMBL" id="NOL49124.1"/>
    </source>
</evidence>
<sequence>MKYFYPIWQVGLCITLGVGTAYAAESSAQSSSTTVKRNNVPEVIIDPSGLPPDVLTAVQKAIAAVVRQADDQDSGEADRIRRKGHDAVLSALATKGYFSPHVRLEVGEDIGGDTWEISIDAGAISKVRTANNVFVGRIADSDYANRVKELKSSWGLPEGKDFINENWSSAKAALLDKTQEQDFFLARMIRSQAVVHPEQAQVDTITMIDSGPEVTLGKIEVLGLKRVPESIIHRYVQYEPGERYSQAQLDEWQTKLQSTNYFRGVFVNLKVPPGDEIYAQKDAQLPVTVKVTEAPAREVTASLGVDDSVGVRGEVKYLQRIVAGLPVTMETGIGADFKNQRAYLDFYLPPNNNGSIDSLGIMTRHTDIEGEEVLRYGAGWRRQRVFNFDAKSRVEYESSWSLMANYDYVKRDTDEEKTKFHLPTLVATYDLLRRDVDDKYNPRSGNLIAIGGGIGRDLKNKEYFSRASARAQVWIPVGKRDVFTVRAEVGKVWAKDSTLIPDDFGYRTGGARTIRGYRYFGIGEKVGKAVIGTRALAVASMEYMHYFNDTFGMGLFVDVGDAAPSFKEMKMHVGYGVGALIKTPAGPLNLDVAYGQRDRKIRLHFSLGMAF</sequence>
<dbReference type="InterPro" id="IPR010827">
    <property type="entry name" value="BamA/TamA_POTRA"/>
</dbReference>
<evidence type="ECO:0000256" key="1">
    <source>
        <dbReference type="ARBA" id="ARBA00004370"/>
    </source>
</evidence>
<dbReference type="Gene3D" id="2.40.160.50">
    <property type="entry name" value="membrane protein fhac: a member of the omp85/tpsb transporter family"/>
    <property type="match status" value="1"/>
</dbReference>
<dbReference type="RefSeq" id="WP_171588103.1">
    <property type="nucleotide sequence ID" value="NZ_JABGBO010000003.1"/>
</dbReference>
<dbReference type="Pfam" id="PF01103">
    <property type="entry name" value="Omp85"/>
    <property type="match status" value="1"/>
</dbReference>
<name>A0A7Y4P5R1_9BURK</name>
<comment type="caution">
    <text evidence="6">The sequence shown here is derived from an EMBL/GenBank/DDBJ whole genome shotgun (WGS) entry which is preliminary data.</text>
</comment>